<protein>
    <submittedName>
        <fullName evidence="2">VirD</fullName>
    </submittedName>
</protein>
<sequence length="44" mass="5120">MDNDKCIYNLRGLHPFLSRKAWPNTSIPKPKSKLKHSKGWRKAA</sequence>
<evidence type="ECO:0000313" key="2">
    <source>
        <dbReference type="EMBL" id="AFL04795.1"/>
    </source>
</evidence>
<organism evidence="2 3">
    <name type="scientific">Bifidobacterium bifidum BGN4</name>
    <dbReference type="NCBI Taxonomy" id="484020"/>
    <lineage>
        <taxon>Bacteria</taxon>
        <taxon>Bacillati</taxon>
        <taxon>Actinomycetota</taxon>
        <taxon>Actinomycetes</taxon>
        <taxon>Bifidobacteriales</taxon>
        <taxon>Bifidobacteriaceae</taxon>
        <taxon>Bifidobacterium</taxon>
    </lineage>
</organism>
<gene>
    <name evidence="2" type="primary">virD</name>
    <name evidence="2" type="ORF">BBB_1203</name>
</gene>
<evidence type="ECO:0000256" key="1">
    <source>
        <dbReference type="SAM" id="MobiDB-lite"/>
    </source>
</evidence>
<dbReference type="KEGG" id="bbf:BBB_1203"/>
<feature type="region of interest" description="Disordered" evidence="1">
    <location>
        <begin position="21"/>
        <end position="44"/>
    </location>
</feature>
<name>I3WIT2_BIFBI</name>
<reference evidence="2 3" key="1">
    <citation type="journal article" date="2012" name="J. Bacteriol.">
        <title>Complete Genome Sequence of the Probiotic Bacterium Bifidobacterium bifidum Strain BGN4.</title>
        <authorList>
            <person name="Yu D.S."/>
            <person name="Jeong H."/>
            <person name="Lee D.H."/>
            <person name="Kwon S.K."/>
            <person name="Song J.Y."/>
            <person name="Kim B.K."/>
            <person name="Park M.S."/>
            <person name="Ji G.E."/>
            <person name="Oh T.K."/>
            <person name="Kim J.F."/>
        </authorList>
    </citation>
    <scope>NUCLEOTIDE SEQUENCE [LARGE SCALE GENOMIC DNA]</scope>
    <source>
        <strain evidence="2 3">BGN4</strain>
    </source>
</reference>
<dbReference type="HOGENOM" id="CLU_3213000_0_0_11"/>
<dbReference type="EMBL" id="CP001361">
    <property type="protein sequence ID" value="AFL04795.1"/>
    <property type="molecule type" value="Genomic_DNA"/>
</dbReference>
<proteinExistence type="predicted"/>
<dbReference type="PATRIC" id="fig|484020.3.peg.1188"/>
<accession>I3WIT2</accession>
<evidence type="ECO:0000313" key="3">
    <source>
        <dbReference type="Proteomes" id="UP000006173"/>
    </source>
</evidence>
<dbReference type="Proteomes" id="UP000006173">
    <property type="component" value="Chromosome"/>
</dbReference>
<dbReference type="AlphaFoldDB" id="I3WIT2"/>
<feature type="compositionally biased region" description="Basic residues" evidence="1">
    <location>
        <begin position="30"/>
        <end position="44"/>
    </location>
</feature>